<dbReference type="Proteomes" id="UP000299102">
    <property type="component" value="Unassembled WGS sequence"/>
</dbReference>
<comment type="caution">
    <text evidence="1">The sequence shown here is derived from an EMBL/GenBank/DDBJ whole genome shotgun (WGS) entry which is preliminary data.</text>
</comment>
<name>A0A4C1ZR88_EUMVA</name>
<gene>
    <name evidence="1" type="ORF">EVAR_64373_1</name>
</gene>
<dbReference type="EMBL" id="BGZK01001975">
    <property type="protein sequence ID" value="GBP89105.1"/>
    <property type="molecule type" value="Genomic_DNA"/>
</dbReference>
<keyword evidence="2" id="KW-1185">Reference proteome</keyword>
<organism evidence="1 2">
    <name type="scientific">Eumeta variegata</name>
    <name type="common">Bagworm moth</name>
    <name type="synonym">Eumeta japonica</name>
    <dbReference type="NCBI Taxonomy" id="151549"/>
    <lineage>
        <taxon>Eukaryota</taxon>
        <taxon>Metazoa</taxon>
        <taxon>Ecdysozoa</taxon>
        <taxon>Arthropoda</taxon>
        <taxon>Hexapoda</taxon>
        <taxon>Insecta</taxon>
        <taxon>Pterygota</taxon>
        <taxon>Neoptera</taxon>
        <taxon>Endopterygota</taxon>
        <taxon>Lepidoptera</taxon>
        <taxon>Glossata</taxon>
        <taxon>Ditrysia</taxon>
        <taxon>Tineoidea</taxon>
        <taxon>Psychidae</taxon>
        <taxon>Oiketicinae</taxon>
        <taxon>Eumeta</taxon>
    </lineage>
</organism>
<reference evidence="1 2" key="1">
    <citation type="journal article" date="2019" name="Commun. Biol.">
        <title>The bagworm genome reveals a unique fibroin gene that provides high tensile strength.</title>
        <authorList>
            <person name="Kono N."/>
            <person name="Nakamura H."/>
            <person name="Ohtoshi R."/>
            <person name="Tomita M."/>
            <person name="Numata K."/>
            <person name="Arakawa K."/>
        </authorList>
    </citation>
    <scope>NUCLEOTIDE SEQUENCE [LARGE SCALE GENOMIC DNA]</scope>
</reference>
<proteinExistence type="predicted"/>
<protein>
    <submittedName>
        <fullName evidence="1">Uncharacterized protein</fullName>
    </submittedName>
</protein>
<accession>A0A4C1ZR88</accession>
<evidence type="ECO:0000313" key="1">
    <source>
        <dbReference type="EMBL" id="GBP89105.1"/>
    </source>
</evidence>
<evidence type="ECO:0000313" key="2">
    <source>
        <dbReference type="Proteomes" id="UP000299102"/>
    </source>
</evidence>
<dbReference type="AlphaFoldDB" id="A0A4C1ZR88"/>
<sequence>MPCSIIDVSSIISDRHSRRCPQWRGGARAPFRGLSAATPSGMRIRFSVPRAPLHNKGYRAFSHSLSHSHHLQSPTRVFLYRARFFAALSVAAERNDRFHC</sequence>